<evidence type="ECO:0000313" key="1">
    <source>
        <dbReference type="Proteomes" id="UP000887574"/>
    </source>
</evidence>
<dbReference type="WBParaSite" id="jg9515">
    <property type="protein sequence ID" value="jg9515"/>
    <property type="gene ID" value="jg9515"/>
</dbReference>
<name>A0A915EUV9_9BILA</name>
<protein>
    <submittedName>
        <fullName evidence="2">Uncharacterized protein</fullName>
    </submittedName>
</protein>
<organism evidence="1 2">
    <name type="scientific">Ditylenchus dipsaci</name>
    <dbReference type="NCBI Taxonomy" id="166011"/>
    <lineage>
        <taxon>Eukaryota</taxon>
        <taxon>Metazoa</taxon>
        <taxon>Ecdysozoa</taxon>
        <taxon>Nematoda</taxon>
        <taxon>Chromadorea</taxon>
        <taxon>Rhabditida</taxon>
        <taxon>Tylenchina</taxon>
        <taxon>Tylenchomorpha</taxon>
        <taxon>Sphaerularioidea</taxon>
        <taxon>Anguinidae</taxon>
        <taxon>Anguininae</taxon>
        <taxon>Ditylenchus</taxon>
    </lineage>
</organism>
<reference evidence="2" key="1">
    <citation type="submission" date="2022-11" db="UniProtKB">
        <authorList>
            <consortium name="WormBaseParasite"/>
        </authorList>
    </citation>
    <scope>IDENTIFICATION</scope>
</reference>
<dbReference type="Proteomes" id="UP000887574">
    <property type="component" value="Unplaced"/>
</dbReference>
<accession>A0A915EUV9</accession>
<evidence type="ECO:0000313" key="2">
    <source>
        <dbReference type="WBParaSite" id="jg9515"/>
    </source>
</evidence>
<keyword evidence="1" id="KW-1185">Reference proteome</keyword>
<dbReference type="AlphaFoldDB" id="A0A915EUV9"/>
<sequence length="85" mass="10011">MTATFQTQNIAEHQLKQTMAKLMDENQRDSALAITKKVTELSLTVARQKSKKLLENLPKEYCNNMEQQLWKTCFYNAIEPLERQY</sequence>
<proteinExistence type="predicted"/>